<gene>
    <name evidence="1" type="ORF">NCTC11951_01318</name>
</gene>
<evidence type="ECO:0000313" key="1">
    <source>
        <dbReference type="EMBL" id="VEG62188.1"/>
    </source>
</evidence>
<reference evidence="1 2" key="1">
    <citation type="submission" date="2018-12" db="EMBL/GenBank/DDBJ databases">
        <authorList>
            <consortium name="Pathogen Informatics"/>
        </authorList>
    </citation>
    <scope>NUCLEOTIDE SEQUENCE [LARGE SCALE GENOMIC DNA]</scope>
    <source>
        <strain evidence="1 2">NCTC11951</strain>
    </source>
</reference>
<organism evidence="1 2">
    <name type="scientific">Campylobacter jejuni subsp. doylei</name>
    <dbReference type="NCBI Taxonomy" id="32021"/>
    <lineage>
        <taxon>Bacteria</taxon>
        <taxon>Pseudomonadati</taxon>
        <taxon>Campylobacterota</taxon>
        <taxon>Epsilonproteobacteria</taxon>
        <taxon>Campylobacterales</taxon>
        <taxon>Campylobacteraceae</taxon>
        <taxon>Campylobacter</taxon>
    </lineage>
</organism>
<dbReference type="AlphaFoldDB" id="A0A448JBZ2"/>
<sequence>MDADPYYKGFTKKTYIKYFYDNGVKALVMVLNQKGNQINNKTMFLSEDDRYFKEVLSQGKIVYKK</sequence>
<dbReference type="Proteomes" id="UP000275504">
    <property type="component" value="Chromosome"/>
</dbReference>
<name>A0A448JBZ2_CAMJU</name>
<dbReference type="EMBL" id="LR134359">
    <property type="protein sequence ID" value="VEG62188.1"/>
    <property type="molecule type" value="Genomic_DNA"/>
</dbReference>
<protein>
    <submittedName>
        <fullName evidence="1">Phage (Mu-like) virion morphogenesis protein</fullName>
    </submittedName>
</protein>
<accession>A0A448JBZ2</accession>
<evidence type="ECO:0000313" key="2">
    <source>
        <dbReference type="Proteomes" id="UP000275504"/>
    </source>
</evidence>
<proteinExistence type="predicted"/>